<dbReference type="CDD" id="cd12933">
    <property type="entry name" value="eIF3G"/>
    <property type="match status" value="1"/>
</dbReference>
<dbReference type="GO" id="GO:0033290">
    <property type="term" value="C:eukaryotic 48S preinitiation complex"/>
    <property type="evidence" value="ECO:0007669"/>
    <property type="project" value="UniProtKB-UniRule"/>
</dbReference>
<dbReference type="HOGENOM" id="CLU_034595_0_0_1"/>
<dbReference type="InterPro" id="IPR035979">
    <property type="entry name" value="RBD_domain_sf"/>
</dbReference>
<dbReference type="OrthoDB" id="639027at2759"/>
<dbReference type="Gene3D" id="3.30.70.330">
    <property type="match status" value="1"/>
</dbReference>
<dbReference type="AlphaFoldDB" id="H0EFI6"/>
<keyword evidence="2 5" id="KW-0396">Initiation factor</keyword>
<dbReference type="GO" id="GO:0016282">
    <property type="term" value="C:eukaryotic 43S preinitiation complex"/>
    <property type="evidence" value="ECO:0007669"/>
    <property type="project" value="UniProtKB-UniRule"/>
</dbReference>
<gene>
    <name evidence="5" type="primary">TIF35</name>
    <name evidence="9" type="ORF">M7I_1262</name>
</gene>
<dbReference type="InterPro" id="IPR000504">
    <property type="entry name" value="RRM_dom"/>
</dbReference>
<comment type="similarity">
    <text evidence="5">Belongs to the eIF-3 subunit G family.</text>
</comment>
<evidence type="ECO:0000256" key="1">
    <source>
        <dbReference type="ARBA" id="ARBA00022490"/>
    </source>
</evidence>
<keyword evidence="1 5" id="KW-0963">Cytoplasm</keyword>
<dbReference type="FunFam" id="3.30.70.330:FF:000328">
    <property type="entry name" value="Eukaryotic translation initiation factor 3 subunit G"/>
    <property type="match status" value="1"/>
</dbReference>
<dbReference type="PROSITE" id="PS50102">
    <property type="entry name" value="RRM"/>
    <property type="match status" value="1"/>
</dbReference>
<evidence type="ECO:0000256" key="2">
    <source>
        <dbReference type="ARBA" id="ARBA00022540"/>
    </source>
</evidence>
<dbReference type="PIRSF" id="PIRSF037949">
    <property type="entry name" value="Transl_init_eIF-3_RNA-bind"/>
    <property type="match status" value="1"/>
</dbReference>
<dbReference type="GO" id="GO:0003743">
    <property type="term" value="F:translation initiation factor activity"/>
    <property type="evidence" value="ECO:0007669"/>
    <property type="project" value="UniProtKB-UniRule"/>
</dbReference>
<dbReference type="InterPro" id="IPR024675">
    <property type="entry name" value="eIF3g_N"/>
</dbReference>
<dbReference type="SMART" id="SM00360">
    <property type="entry name" value="RRM"/>
    <property type="match status" value="1"/>
</dbReference>
<evidence type="ECO:0000256" key="4">
    <source>
        <dbReference type="ARBA" id="ARBA00022917"/>
    </source>
</evidence>
<dbReference type="FunCoup" id="H0EFI6">
    <property type="interactions" value="716"/>
</dbReference>
<dbReference type="InterPro" id="IPR017334">
    <property type="entry name" value="eIF3_g"/>
</dbReference>
<name>H0EFI6_GLAL7</name>
<evidence type="ECO:0000256" key="6">
    <source>
        <dbReference type="PROSITE-ProRule" id="PRU00176"/>
    </source>
</evidence>
<dbReference type="InParanoid" id="H0EFI6"/>
<dbReference type="Pfam" id="PF12353">
    <property type="entry name" value="eIF3g"/>
    <property type="match status" value="1"/>
</dbReference>
<dbReference type="SUPFAM" id="SSF54928">
    <property type="entry name" value="RNA-binding domain, RBD"/>
    <property type="match status" value="1"/>
</dbReference>
<dbReference type="HAMAP" id="MF_03006">
    <property type="entry name" value="eIF3g"/>
    <property type="match status" value="1"/>
</dbReference>
<evidence type="ECO:0000259" key="8">
    <source>
        <dbReference type="PROSITE" id="PS50102"/>
    </source>
</evidence>
<evidence type="ECO:0000256" key="5">
    <source>
        <dbReference type="HAMAP-Rule" id="MF_03006"/>
    </source>
</evidence>
<comment type="subunit">
    <text evidence="5">Component of the eukaryotic translation initiation factor 3 (eIF-3) complex.</text>
</comment>
<dbReference type="EMBL" id="AGUE01000020">
    <property type="protein sequence ID" value="EHL02744.1"/>
    <property type="molecule type" value="Genomic_DNA"/>
</dbReference>
<comment type="function">
    <text evidence="5">RNA-binding component of the eukaryotic translation initiation factor 3 (eIF-3) complex, which is involved in protein synthesis of a specialized repertoire of mRNAs and, together with other initiation factors, stimulates binding of mRNA and methionyl-tRNAi to the 40S ribosome. The eIF-3 complex specifically targets and initiates translation of a subset of mRNAs involved in cell proliferation. This subunit can bind 18S rRNA.</text>
</comment>
<feature type="compositionally biased region" description="Low complexity" evidence="7">
    <location>
        <begin position="194"/>
        <end position="207"/>
    </location>
</feature>
<evidence type="ECO:0000256" key="7">
    <source>
        <dbReference type="SAM" id="MobiDB-lite"/>
    </source>
</evidence>
<accession>H0EFI6</accession>
<dbReference type="GO" id="GO:0001732">
    <property type="term" value="P:formation of cytoplasmic translation initiation complex"/>
    <property type="evidence" value="ECO:0007669"/>
    <property type="project" value="UniProtKB-UniRule"/>
</dbReference>
<comment type="subcellular location">
    <subcellularLocation>
        <location evidence="5">Cytoplasm</location>
    </subcellularLocation>
</comment>
<dbReference type="CDD" id="cd12408">
    <property type="entry name" value="RRM_eIF3G_like"/>
    <property type="match status" value="1"/>
</dbReference>
<keyword evidence="4 5" id="KW-0648">Protein biosynthesis</keyword>
<dbReference type="InterPro" id="IPR012677">
    <property type="entry name" value="Nucleotide-bd_a/b_plait_sf"/>
</dbReference>
<proteinExistence type="inferred from homology"/>
<keyword evidence="10" id="KW-1185">Reference proteome</keyword>
<feature type="domain" description="RRM" evidence="8">
    <location>
        <begin position="247"/>
        <end position="325"/>
    </location>
</feature>
<organism evidence="9 10">
    <name type="scientific">Glarea lozoyensis (strain ATCC 74030 / MF5533)</name>
    <dbReference type="NCBI Taxonomy" id="1104152"/>
    <lineage>
        <taxon>Eukaryota</taxon>
        <taxon>Fungi</taxon>
        <taxon>Dikarya</taxon>
        <taxon>Ascomycota</taxon>
        <taxon>Pezizomycotina</taxon>
        <taxon>Leotiomycetes</taxon>
        <taxon>Helotiales</taxon>
        <taxon>Helotiaceae</taxon>
        <taxon>Glarea</taxon>
    </lineage>
</organism>
<evidence type="ECO:0000313" key="9">
    <source>
        <dbReference type="EMBL" id="EHL02744.1"/>
    </source>
</evidence>
<dbReference type="GO" id="GO:0005852">
    <property type="term" value="C:eukaryotic translation initiation factor 3 complex"/>
    <property type="evidence" value="ECO:0007669"/>
    <property type="project" value="UniProtKB-UniRule"/>
</dbReference>
<dbReference type="Proteomes" id="UP000005446">
    <property type="component" value="Unassembled WGS sequence"/>
</dbReference>
<dbReference type="GO" id="GO:0003723">
    <property type="term" value="F:RNA binding"/>
    <property type="evidence" value="ECO:0007669"/>
    <property type="project" value="UniProtKB-UniRule"/>
</dbReference>
<comment type="caution">
    <text evidence="9">The sequence shown here is derived from an EMBL/GenBank/DDBJ whole genome shotgun (WGS) entry which is preliminary data.</text>
</comment>
<dbReference type="Pfam" id="PF00076">
    <property type="entry name" value="RRM_1"/>
    <property type="match status" value="1"/>
</dbReference>
<sequence length="327" mass="36039">MAEPPIYTFRLYHGGWGCRSGRVGAKRGEIKALKKAIKPQQQQDWADDEDLDDQVDALPAQTTTTNKDGTKTIITWRFNDEGKKVKTTRRIRFTTHKEVVNPRVAERKTWNKFGLSAKDGAGPASDTTSVGENIIFRPSSNWRKDAKEEKPAADSMREQLKNKSVKCRICAGEHFTSRCPFKDTMAPVGEEGSADPAAGPADGDGPSAAGGLGTGKSSYVPPHMRNGGASSAGDRMGGGKYERDDLATLRVTNVSEMAEEQELRDMFERFGRVTRVFLAKDRETGMAKGFAFISFQERTDAAKACEKMDGYGFKHLILRVEFAKKAT</sequence>
<evidence type="ECO:0000256" key="3">
    <source>
        <dbReference type="ARBA" id="ARBA00022884"/>
    </source>
</evidence>
<keyword evidence="3 6" id="KW-0694">RNA-binding</keyword>
<protein>
    <recommendedName>
        <fullName evidence="5">Eukaryotic translation initiation factor 3 subunit G</fullName>
        <shortName evidence="5">eIF3g</shortName>
    </recommendedName>
    <alternativeName>
        <fullName evidence="5">Eukaryotic translation initiation factor 3 RNA-binding subunit</fullName>
        <shortName evidence="5">eIF-3 RNA-binding subunit</shortName>
    </alternativeName>
    <alternativeName>
        <fullName evidence="5">Translation initiation factor eIF3 p33 subunit homolog</fullName>
        <shortName evidence="5">eIF3 p33 homolog</shortName>
    </alternativeName>
</protein>
<reference evidence="9 10" key="1">
    <citation type="journal article" date="2012" name="Eukaryot. Cell">
        <title>Genome sequence of the fungus Glarea lozoyensis: the first genome sequence of a species from the Helotiaceae family.</title>
        <authorList>
            <person name="Youssar L."/>
            <person name="Gruening B.A."/>
            <person name="Erxleben A."/>
            <person name="Guenther S."/>
            <person name="Huettel W."/>
        </authorList>
    </citation>
    <scope>NUCLEOTIDE SEQUENCE [LARGE SCALE GENOMIC DNA]</scope>
    <source>
        <strain evidence="10">ATCC 74030 / MF5533</strain>
    </source>
</reference>
<evidence type="ECO:0000313" key="10">
    <source>
        <dbReference type="Proteomes" id="UP000005446"/>
    </source>
</evidence>
<dbReference type="PANTHER" id="PTHR10352">
    <property type="entry name" value="EUKARYOTIC TRANSLATION INITIATION FACTOR 3 SUBUNIT G"/>
    <property type="match status" value="1"/>
</dbReference>
<dbReference type="InterPro" id="IPR034240">
    <property type="entry name" value="eIF3G_RRM"/>
</dbReference>
<feature type="region of interest" description="Disordered" evidence="7">
    <location>
        <begin position="182"/>
        <end position="241"/>
    </location>
</feature>